<name>A0A840VBV5_9BACT</name>
<dbReference type="AlphaFoldDB" id="A0A840VBV5"/>
<keyword evidence="5" id="KW-1185">Reference proteome</keyword>
<evidence type="ECO:0000313" key="4">
    <source>
        <dbReference type="EMBL" id="MBB5350361.1"/>
    </source>
</evidence>
<evidence type="ECO:0000256" key="2">
    <source>
        <dbReference type="SAM" id="SignalP"/>
    </source>
</evidence>
<sequence length="187" mass="20451">MKFLLTLLCLFVAFGHQLQAQTTIQAGRAIEIRIVGVPPEEAARVNNTYPVSEGGYVRMPYIGNVRAAGLRPEALAQSIEASYRAAKIYTSPTIQVISSSDETLTELMLTVGGYVRKAGPVKYFRGLTLYNAVQAAGGANEFGSMHRVRLLRDGKVKEYDLTEIASKTVAVEPNDTIEVPQKNIFGR</sequence>
<dbReference type="GO" id="GO:0015159">
    <property type="term" value="F:polysaccharide transmembrane transporter activity"/>
    <property type="evidence" value="ECO:0007669"/>
    <property type="project" value="InterPro"/>
</dbReference>
<reference evidence="4 5" key="1">
    <citation type="submission" date="2020-08" db="EMBL/GenBank/DDBJ databases">
        <title>Genomic Encyclopedia of Type Strains, Phase IV (KMG-IV): sequencing the most valuable type-strain genomes for metagenomic binning, comparative biology and taxonomic classification.</title>
        <authorList>
            <person name="Goeker M."/>
        </authorList>
    </citation>
    <scope>NUCLEOTIDE SEQUENCE [LARGE SCALE GENOMIC DNA]</scope>
    <source>
        <strain evidence="4 5">YC6886</strain>
    </source>
</reference>
<keyword evidence="1 2" id="KW-0732">Signal</keyword>
<comment type="caution">
    <text evidence="4">The sequence shown here is derived from an EMBL/GenBank/DDBJ whole genome shotgun (WGS) entry which is preliminary data.</text>
</comment>
<dbReference type="Pfam" id="PF02563">
    <property type="entry name" value="Poly_export"/>
    <property type="match status" value="1"/>
</dbReference>
<dbReference type="InterPro" id="IPR003715">
    <property type="entry name" value="Poly_export_N"/>
</dbReference>
<dbReference type="Proteomes" id="UP000557717">
    <property type="component" value="Unassembled WGS sequence"/>
</dbReference>
<gene>
    <name evidence="4" type="ORF">HNR46_000585</name>
</gene>
<evidence type="ECO:0000259" key="3">
    <source>
        <dbReference type="Pfam" id="PF02563"/>
    </source>
</evidence>
<feature type="chain" id="PRO_5032698469" evidence="2">
    <location>
        <begin position="21"/>
        <end position="187"/>
    </location>
</feature>
<evidence type="ECO:0000313" key="5">
    <source>
        <dbReference type="Proteomes" id="UP000557717"/>
    </source>
</evidence>
<feature type="signal peptide" evidence="2">
    <location>
        <begin position="1"/>
        <end position="20"/>
    </location>
</feature>
<proteinExistence type="predicted"/>
<accession>A0A840VBV5</accession>
<dbReference type="Gene3D" id="3.30.1950.10">
    <property type="entry name" value="wza like domain"/>
    <property type="match status" value="1"/>
</dbReference>
<evidence type="ECO:0000256" key="1">
    <source>
        <dbReference type="ARBA" id="ARBA00022729"/>
    </source>
</evidence>
<feature type="domain" description="Polysaccharide export protein N-terminal" evidence="3">
    <location>
        <begin position="19"/>
        <end position="96"/>
    </location>
</feature>
<dbReference type="EMBL" id="JACHFD010000002">
    <property type="protein sequence ID" value="MBB5350361.1"/>
    <property type="molecule type" value="Genomic_DNA"/>
</dbReference>
<dbReference type="Gene3D" id="3.10.560.10">
    <property type="entry name" value="Outer membrane lipoprotein wza domain like"/>
    <property type="match status" value="1"/>
</dbReference>
<dbReference type="InterPro" id="IPR049712">
    <property type="entry name" value="Poly_export"/>
</dbReference>
<dbReference type="RefSeq" id="WP_184015595.1">
    <property type="nucleotide sequence ID" value="NZ_JACHFD010000002.1"/>
</dbReference>
<organism evidence="4 5">
    <name type="scientific">Haloferula luteola</name>
    <dbReference type="NCBI Taxonomy" id="595692"/>
    <lineage>
        <taxon>Bacteria</taxon>
        <taxon>Pseudomonadati</taxon>
        <taxon>Verrucomicrobiota</taxon>
        <taxon>Verrucomicrobiia</taxon>
        <taxon>Verrucomicrobiales</taxon>
        <taxon>Verrucomicrobiaceae</taxon>
        <taxon>Haloferula</taxon>
    </lineage>
</organism>
<dbReference type="PANTHER" id="PTHR33619">
    <property type="entry name" value="POLYSACCHARIDE EXPORT PROTEIN GFCE-RELATED"/>
    <property type="match status" value="1"/>
</dbReference>
<protein>
    <submittedName>
        <fullName evidence="4">Polysaccharide export outer membrane protein</fullName>
    </submittedName>
</protein>
<dbReference type="PANTHER" id="PTHR33619:SF3">
    <property type="entry name" value="POLYSACCHARIDE EXPORT PROTEIN GFCE-RELATED"/>
    <property type="match status" value="1"/>
</dbReference>